<dbReference type="KEGG" id="sman:C12CBH8_16580"/>
<name>A0A7I8D6B3_9FIRM</name>
<reference evidence="3" key="1">
    <citation type="submission" date="2020-07" db="EMBL/GenBank/DDBJ databases">
        <title>Complete genome sequencing of Clostridia bacterium strain 12CBH8.</title>
        <authorList>
            <person name="Sakamoto M."/>
            <person name="Murakami T."/>
            <person name="Mori H."/>
        </authorList>
    </citation>
    <scope>NUCLEOTIDE SEQUENCE [LARGE SCALE GENOMIC DNA]</scope>
    <source>
        <strain evidence="3">12CBH8</strain>
    </source>
</reference>
<accession>A0A7I8D6B3</accession>
<evidence type="ECO:0000313" key="3">
    <source>
        <dbReference type="Proteomes" id="UP000593890"/>
    </source>
</evidence>
<dbReference type="CDD" id="cd09757">
    <property type="entry name" value="Cas8c_I-C"/>
    <property type="match status" value="1"/>
</dbReference>
<proteinExistence type="predicted"/>
<dbReference type="RefSeq" id="WP_215533009.1">
    <property type="nucleotide sequence ID" value="NZ_AP023321.1"/>
</dbReference>
<dbReference type="NCBIfam" id="TIGR01863">
    <property type="entry name" value="cas_Csd1"/>
    <property type="match status" value="1"/>
</dbReference>
<dbReference type="AlphaFoldDB" id="A0A7I8D6B3"/>
<organism evidence="2 3">
    <name type="scientific">Solibaculum mannosilyticum</name>
    <dbReference type="NCBI Taxonomy" id="2780922"/>
    <lineage>
        <taxon>Bacteria</taxon>
        <taxon>Bacillati</taxon>
        <taxon>Bacillota</taxon>
        <taxon>Clostridia</taxon>
        <taxon>Eubacteriales</taxon>
        <taxon>Oscillospiraceae</taxon>
        <taxon>Solibaculum</taxon>
    </lineage>
</organism>
<protein>
    <recommendedName>
        <fullName evidence="4">Type I-C CRISPR-associated protein Cas8c/Csd1</fullName>
    </recommendedName>
</protein>
<feature type="region of interest" description="Disordered" evidence="1">
    <location>
        <begin position="640"/>
        <end position="661"/>
    </location>
</feature>
<keyword evidence="3" id="KW-1185">Reference proteome</keyword>
<dbReference type="InterPro" id="IPR010144">
    <property type="entry name" value="CRISPR-assoc_prot_Csd1-typ"/>
</dbReference>
<evidence type="ECO:0008006" key="4">
    <source>
        <dbReference type="Google" id="ProtNLM"/>
    </source>
</evidence>
<evidence type="ECO:0000313" key="2">
    <source>
        <dbReference type="EMBL" id="BCI61019.1"/>
    </source>
</evidence>
<gene>
    <name evidence="2" type="ORF">C12CBH8_16580</name>
</gene>
<dbReference type="Pfam" id="PF09709">
    <property type="entry name" value="Cas_Csd1"/>
    <property type="match status" value="1"/>
</dbReference>
<dbReference type="EMBL" id="AP023321">
    <property type="protein sequence ID" value="BCI61019.1"/>
    <property type="molecule type" value="Genomic_DNA"/>
</dbReference>
<sequence length="661" mass="75407">MSWLQTLYDTYENNSGLIGKLNEGKTPLLPICHTTQQVQVTITLDGSGQFLRAKGNVPEERTTIIPCTEASGSRTSKPVPHPLVDKLQYIAGDYNQFGGTKKSCWSDYLAQLGDWCHSPFAHPDVCLVFRYVQQGHLIADLVDAGVLFCGSDGKLLSRWEDGNPPLIFQKTASEQLESFVRFEINDGVRLPVRLWEDRSVWDSFQQYQMTLLTSKDWCYVQGKQMPVSSLNPYKIRNAGDRAKLVSANDSSNFTYRGRFSQPEQAFSLGYETSQKAHSALRWLIGLQGFLNGDQAIVAWGTKNQPVPNLLQDSLDLSEQADCSSDGVFGSLPVEPPQRVPHTRREYAVRLSKAIAGYKGHLTESDHTAIMMVDSATPGRLSIRYYREMPGSELIERVQRWHDEHSGCTWLLEYRSVAEPSQDANKKPKMVHVKFWGAPSPVDIVKAAYGERVDDKLKKNTIERVLIPCIIDQAPLPRDLVWSAARRASRPESMEEWEWHKTLSIACALVRKYENDRQKKEVWTMSLDRESRHRDYVFGRMLACAHQIEQYAQKLSSEKRSTNAQKFQLHFSMKPASTWEQLEHRLQPYRARLGPKADWIEQELQNAMDKLSISDMSDQSLGPVYLLGYSHETMFFSQEMQRRKELNQAKNTPSSESDDILD</sequence>
<evidence type="ECO:0000256" key="1">
    <source>
        <dbReference type="SAM" id="MobiDB-lite"/>
    </source>
</evidence>
<dbReference type="Proteomes" id="UP000593890">
    <property type="component" value="Chromosome"/>
</dbReference>